<dbReference type="RefSeq" id="WP_235703538.1">
    <property type="nucleotide sequence ID" value="NZ_JAKGBZ010000009.1"/>
</dbReference>
<organism evidence="1 2">
    <name type="scientific">Acidiphilium iwatense</name>
    <dbReference type="NCBI Taxonomy" id="768198"/>
    <lineage>
        <taxon>Bacteria</taxon>
        <taxon>Pseudomonadati</taxon>
        <taxon>Pseudomonadota</taxon>
        <taxon>Alphaproteobacteria</taxon>
        <taxon>Acetobacterales</taxon>
        <taxon>Acidocellaceae</taxon>
        <taxon>Acidiphilium</taxon>
    </lineage>
</organism>
<evidence type="ECO:0000313" key="2">
    <source>
        <dbReference type="Proteomes" id="UP001521209"/>
    </source>
</evidence>
<dbReference type="SUPFAM" id="SSF53474">
    <property type="entry name" value="alpha/beta-Hydrolases"/>
    <property type="match status" value="1"/>
</dbReference>
<proteinExistence type="predicted"/>
<dbReference type="EMBL" id="JAKGBZ010000009">
    <property type="protein sequence ID" value="MCF3946302.1"/>
    <property type="molecule type" value="Genomic_DNA"/>
</dbReference>
<dbReference type="Proteomes" id="UP001521209">
    <property type="component" value="Unassembled WGS sequence"/>
</dbReference>
<sequence>MSESLFSQAETALLNTVVGAGTALSDAFALPPGTLPFLPTGTFAAISSGIDTLDNLANATGLTTLASDLLGAPESLINGTAIGGTTLGIPQSMGFVAGAEPAIVPIEPSAATPTVAQFLDAANAEYTLGGTPPGMRPFLVDGRQLGITNEITGLSAKVWVTDQNQIIIAYQGTTGGDNLLVNPLIALTQVATDVQIYAKTTPQAETGALAFAREVIGYAAQQGISPGSVFVTGHSLGGIEAEYVAQQTGLGGIGFEPTGIPKSATAAGTGANFVDVVTYGDPVGNYASDIKGEQPFAPAYAPGQSGSLPHYGQVVMIGTPSDQTQLTQAVASWNNPGLNQLTVPATLAVLMAEYHLPGTQAHDLGIALSPLGVSDTLGSMNGTVFPAGGYTIPQFIKAYDAAHGIAASALAA</sequence>
<keyword evidence="2" id="KW-1185">Reference proteome</keyword>
<protein>
    <submittedName>
        <fullName evidence="1">Lipase</fullName>
    </submittedName>
</protein>
<name>A0ABS9DXY8_9PROT</name>
<accession>A0ABS9DXY8</accession>
<dbReference type="Gene3D" id="3.40.50.1820">
    <property type="entry name" value="alpha/beta hydrolase"/>
    <property type="match status" value="1"/>
</dbReference>
<evidence type="ECO:0000313" key="1">
    <source>
        <dbReference type="EMBL" id="MCF3946302.1"/>
    </source>
</evidence>
<gene>
    <name evidence="1" type="ORF">L2A60_06345</name>
</gene>
<dbReference type="InterPro" id="IPR029058">
    <property type="entry name" value="AB_hydrolase_fold"/>
</dbReference>
<reference evidence="1 2" key="1">
    <citation type="submission" date="2022-01" db="EMBL/GenBank/DDBJ databases">
        <authorList>
            <person name="Won M."/>
            <person name="Kim S.-J."/>
            <person name="Kwon S.-W."/>
        </authorList>
    </citation>
    <scope>NUCLEOTIDE SEQUENCE [LARGE SCALE GENOMIC DNA]</scope>
    <source>
        <strain evidence="1 2">KCTC 23505</strain>
    </source>
</reference>
<comment type="caution">
    <text evidence="1">The sequence shown here is derived from an EMBL/GenBank/DDBJ whole genome shotgun (WGS) entry which is preliminary data.</text>
</comment>